<proteinExistence type="predicted"/>
<feature type="region of interest" description="Disordered" evidence="5">
    <location>
        <begin position="87"/>
        <end position="119"/>
    </location>
</feature>
<feature type="compositionally biased region" description="Polar residues" evidence="5">
    <location>
        <begin position="822"/>
        <end position="856"/>
    </location>
</feature>
<dbReference type="InterPro" id="IPR048386">
    <property type="entry name" value="Med15_C"/>
</dbReference>
<dbReference type="InterPro" id="IPR044661">
    <property type="entry name" value="MED15a/b/c-like"/>
</dbReference>
<feature type="region of interest" description="Disordered" evidence="5">
    <location>
        <begin position="620"/>
        <end position="646"/>
    </location>
</feature>
<reference evidence="8" key="1">
    <citation type="submission" date="2021-01" db="UniProtKB">
        <authorList>
            <consortium name="EnsemblPlants"/>
        </authorList>
    </citation>
    <scope>IDENTIFICATION</scope>
</reference>
<dbReference type="EnsemblPlants" id="Kaladp0067s0028.1.v1.1">
    <property type="protein sequence ID" value="Kaladp0067s0028.1.v1.1"/>
    <property type="gene ID" value="Kaladp0067s0028.v1.1"/>
</dbReference>
<evidence type="ECO:0000256" key="3">
    <source>
        <dbReference type="ARBA" id="ARBA00023163"/>
    </source>
</evidence>
<dbReference type="OMA" id="DIANTWD"/>
<dbReference type="Gene3D" id="1.10.246.20">
    <property type="entry name" value="Coactivator CBP, KIX domain"/>
    <property type="match status" value="1"/>
</dbReference>
<dbReference type="PANTHER" id="PTHR33137">
    <property type="entry name" value="MEDIATOR OF RNA POLYMERASE II TRANSCRIPTION SUBUNIT 15A-RELATED"/>
    <property type="match status" value="1"/>
</dbReference>
<dbReference type="Pfam" id="PF16987">
    <property type="entry name" value="KIX_2"/>
    <property type="match status" value="1"/>
</dbReference>
<evidence type="ECO:0000259" key="6">
    <source>
        <dbReference type="Pfam" id="PF16987"/>
    </source>
</evidence>
<evidence type="ECO:0000256" key="4">
    <source>
        <dbReference type="ARBA" id="ARBA00023242"/>
    </source>
</evidence>
<dbReference type="AlphaFoldDB" id="A0A7N0UGZ4"/>
<evidence type="ECO:0000256" key="1">
    <source>
        <dbReference type="ARBA" id="ARBA00004123"/>
    </source>
</evidence>
<dbReference type="Pfam" id="PF21539">
    <property type="entry name" value="Med15_C"/>
    <property type="match status" value="1"/>
</dbReference>
<keyword evidence="3" id="KW-0804">Transcription</keyword>
<evidence type="ECO:0000313" key="8">
    <source>
        <dbReference type="EnsemblPlants" id="Kaladp0067s0028.1.v1.1"/>
    </source>
</evidence>
<dbReference type="FunFam" id="1.10.246.20:FF:000003">
    <property type="entry name" value="Mediator of RNA polymerase II transcription subunit 15a"/>
    <property type="match status" value="1"/>
</dbReference>
<comment type="subcellular location">
    <subcellularLocation>
        <location evidence="1">Nucleus</location>
    </subcellularLocation>
</comment>
<dbReference type="GO" id="GO:0005634">
    <property type="term" value="C:nucleus"/>
    <property type="evidence" value="ECO:0007669"/>
    <property type="project" value="UniProtKB-SubCell"/>
</dbReference>
<dbReference type="GO" id="GO:0031490">
    <property type="term" value="F:chromatin DNA binding"/>
    <property type="evidence" value="ECO:0007669"/>
    <property type="project" value="InterPro"/>
</dbReference>
<keyword evidence="4" id="KW-0539">Nucleus</keyword>
<feature type="compositionally biased region" description="Polar residues" evidence="5">
    <location>
        <begin position="803"/>
        <end position="813"/>
    </location>
</feature>
<evidence type="ECO:0000256" key="5">
    <source>
        <dbReference type="SAM" id="MobiDB-lite"/>
    </source>
</evidence>
<organism evidence="8 9">
    <name type="scientific">Kalanchoe fedtschenkoi</name>
    <name type="common">Lavender scallops</name>
    <name type="synonym">South American air plant</name>
    <dbReference type="NCBI Taxonomy" id="63787"/>
    <lineage>
        <taxon>Eukaryota</taxon>
        <taxon>Viridiplantae</taxon>
        <taxon>Streptophyta</taxon>
        <taxon>Embryophyta</taxon>
        <taxon>Tracheophyta</taxon>
        <taxon>Spermatophyta</taxon>
        <taxon>Magnoliopsida</taxon>
        <taxon>eudicotyledons</taxon>
        <taxon>Gunneridae</taxon>
        <taxon>Pentapetalae</taxon>
        <taxon>Saxifragales</taxon>
        <taxon>Crassulaceae</taxon>
        <taxon>Kalanchoe</taxon>
    </lineage>
</organism>
<dbReference type="PANTHER" id="PTHR33137:SF4">
    <property type="entry name" value="MEDIATOR OF RNA POLYMERASE II TRANSCRIPTION SUBUNIT 15A-RELATED"/>
    <property type="match status" value="1"/>
</dbReference>
<dbReference type="Proteomes" id="UP000594263">
    <property type="component" value="Unplaced"/>
</dbReference>
<evidence type="ECO:0000256" key="2">
    <source>
        <dbReference type="ARBA" id="ARBA00023015"/>
    </source>
</evidence>
<feature type="region of interest" description="Disordered" evidence="5">
    <location>
        <begin position="269"/>
        <end position="317"/>
    </location>
</feature>
<feature type="region of interest" description="Disordered" evidence="5">
    <location>
        <begin position="735"/>
        <end position="881"/>
    </location>
</feature>
<sequence length="1232" mass="134991">MEANNAPPNDTDAGDWRAQLPRESRLRIVNKIMDILKQKLPFSGHEGLLQMKNIAVRFEEKIFSSATSQTDYLRKISLKMLTMEAKSQNPAGSSATDLASGSSNPMEPAPQNMQPQMHNQGQPVSMLLAANQPQARQQMLAQNSPLNIASSGVQSSAGLVSTMPPVSGMNQGSISNMINQTSNMQNMADASQNVVGKSVGQGVASNVFSNQKQQQVAPGQQQSQKQQYMYQHQLQQQFIKQNQLQQNLLQSNQMQSSQQSGNLTSNAMLQQHPQSALRQQQLPQQQMTLQSTLSSQPQQQLQTSKPQQALMGQQTNTTSMQPTQLLGQQINMSDMPQQQRLMNQQNIPTNMPQQQHLITQQNNVTNIHQQQMAHQGNVSGLQQQLHGTQSSNSGMQANQRQMHMLHQNKGPIPQQNPQLVSNLLANQGQHSQPAQPQMMSQIQSRSSQLQQHLGMNQQLRDMQQRVQPSGTLMQPNNIGDLQKQMYQSQRALPEASSTSIDSASQTGHANSADWQEEVFKKITAMKERYLPEITELYQRTSLSMRQLHDSLTQQPKADQQHDSLPQQPKAVQFEKLKVLRTGLQRNIAFLQVGKSNITTTFGDKLASIEKQIVHILNTHRPRRPGQVPPHMQSIQQQQSQNLQAQSHENHMNAPLQSANIPSPVMMQQNSTSLQSSLSGVSNTSQNMMGSVQSGINVDAGEQGASGVLQQNSANGPQQTKMNLMSSQNGVNLLQPNISNLQSNSGVNQQHVKEQQTLQSQQLKHQFQQRQMQMMQKQQLLQQRQFHQQNKQQQPGQMLAHPQNHATDQRSVYQQIKHGGSFPMSSPQMLQTSSPQVEQQSMLSPLSKTGTPLPSANSPIVVPSPSTPLVPSPMPGDSEKANSNVSSLAIAGNTRNQQSAASTQSLAIGTPGISASPLLAEFCNQDAARVATSAEAAKSSVTDQPIDRLIKAVKSISKEELAESVNDIHSVLSMIDGTGGSAPGNGSRAAVGEDLVAMTKCRLQAKNFDSRDGSNVSKKMKRFTSTNPLIGAPTTGNVNVSFEQLVGAELSDLESTATSRAKRPRIEQANHSLEEEIREINQRLIDTMVDITDEKVDPSAAAAAASEGGDGVIVKCSYNAVALSPNFKAHYASAHMSQIQPLRLLVPSNYPNSSPVLLDKLPVDVSNENEDLSMKAKSKFSLSLRTLSQPMSLGEIVRTWDFCARAVVSEYAQARGGGSFSSRFGSWETVLST</sequence>
<protein>
    <recommendedName>
        <fullName evidence="10">Mediator complex subunit 15 KIX domain-containing protein</fullName>
    </recommendedName>
</protein>
<dbReference type="InterPro" id="IPR036546">
    <property type="entry name" value="MED15_KIX"/>
</dbReference>
<keyword evidence="9" id="KW-1185">Reference proteome</keyword>
<evidence type="ECO:0000259" key="7">
    <source>
        <dbReference type="Pfam" id="PF21539"/>
    </source>
</evidence>
<dbReference type="Gramene" id="Kaladp0067s0028.1.v1.1">
    <property type="protein sequence ID" value="Kaladp0067s0028.1.v1.1"/>
    <property type="gene ID" value="Kaladp0067s0028.v1.1"/>
</dbReference>
<feature type="compositionally biased region" description="Pro residues" evidence="5">
    <location>
        <begin position="864"/>
        <end position="873"/>
    </location>
</feature>
<evidence type="ECO:0008006" key="10">
    <source>
        <dbReference type="Google" id="ProtNLM"/>
    </source>
</evidence>
<feature type="domain" description="Mediator complex subunit 15 KIX" evidence="6">
    <location>
        <begin position="14"/>
        <end position="93"/>
    </location>
</feature>
<feature type="domain" description="ARC105/Med15 mediator subunit C-terminal" evidence="7">
    <location>
        <begin position="1133"/>
        <end position="1204"/>
    </location>
</feature>
<feature type="compositionally biased region" description="Low complexity" evidence="5">
    <location>
        <begin position="632"/>
        <end position="646"/>
    </location>
</feature>
<feature type="region of interest" description="Disordered" evidence="5">
    <location>
        <begin position="486"/>
        <end position="512"/>
    </location>
</feature>
<keyword evidence="2" id="KW-0805">Transcription regulation</keyword>
<dbReference type="GO" id="GO:0003713">
    <property type="term" value="F:transcription coactivator activity"/>
    <property type="evidence" value="ECO:0007669"/>
    <property type="project" value="InterPro"/>
</dbReference>
<feature type="compositionally biased region" description="Low complexity" evidence="5">
    <location>
        <begin position="273"/>
        <end position="308"/>
    </location>
</feature>
<dbReference type="InterPro" id="IPR036529">
    <property type="entry name" value="KIX_dom_sf"/>
</dbReference>
<accession>A0A7N0UGZ4</accession>
<name>A0A7N0UGZ4_KALFE</name>
<evidence type="ECO:0000313" key="9">
    <source>
        <dbReference type="Proteomes" id="UP000594263"/>
    </source>
</evidence>
<feature type="compositionally biased region" description="Low complexity" evidence="5">
    <location>
        <begin position="754"/>
        <end position="797"/>
    </location>
</feature>
<feature type="compositionally biased region" description="Polar residues" evidence="5">
    <location>
        <begin position="735"/>
        <end position="749"/>
    </location>
</feature>